<evidence type="ECO:0000256" key="1">
    <source>
        <dbReference type="ARBA" id="ARBA00004964"/>
    </source>
</evidence>
<dbReference type="GO" id="GO:0016301">
    <property type="term" value="F:kinase activity"/>
    <property type="evidence" value="ECO:0007669"/>
    <property type="project" value="UniProtKB-KW"/>
</dbReference>
<comment type="similarity">
    <text evidence="2">Belongs to the aminoglycoside phosphotransferase family.</text>
</comment>
<dbReference type="SUPFAM" id="SSF56112">
    <property type="entry name" value="Protein kinase-like (PK-like)"/>
    <property type="match status" value="1"/>
</dbReference>
<comment type="caution">
    <text evidence="16">The sequence shown here is derived from an EMBL/GenBank/DDBJ whole genome shotgun (WGS) entry which is preliminary data.</text>
</comment>
<reference evidence="16 17" key="1">
    <citation type="submission" date="2020-08" db="EMBL/GenBank/DDBJ databases">
        <title>Sequencing the genomes of 1000 actinobacteria strains.</title>
        <authorList>
            <person name="Klenk H.-P."/>
        </authorList>
    </citation>
    <scope>NUCLEOTIDE SEQUENCE [LARGE SCALE GENOMIC DNA]</scope>
    <source>
        <strain evidence="16 17">DSM 102122</strain>
    </source>
</reference>
<dbReference type="EC" id="2.7.1.175" evidence="4"/>
<keyword evidence="17" id="KW-1185">Reference proteome</keyword>
<keyword evidence="9 16" id="KW-0418">Kinase</keyword>
<dbReference type="Pfam" id="PF18085">
    <property type="entry name" value="Mak_N_cap"/>
    <property type="match status" value="1"/>
</dbReference>
<evidence type="ECO:0000313" key="17">
    <source>
        <dbReference type="Proteomes" id="UP000542813"/>
    </source>
</evidence>
<keyword evidence="11" id="KW-0320">Glycogen biosynthesis</keyword>
<dbReference type="GO" id="GO:0005524">
    <property type="term" value="F:ATP binding"/>
    <property type="evidence" value="ECO:0007669"/>
    <property type="project" value="UniProtKB-KW"/>
</dbReference>
<dbReference type="RefSeq" id="WP_184826824.1">
    <property type="nucleotide sequence ID" value="NZ_JACHMM010000001.1"/>
</dbReference>
<keyword evidence="7 16" id="KW-0808">Transferase</keyword>
<evidence type="ECO:0000256" key="13">
    <source>
        <dbReference type="ARBA" id="ARBA00031251"/>
    </source>
</evidence>
<evidence type="ECO:0000259" key="15">
    <source>
        <dbReference type="Pfam" id="PF18085"/>
    </source>
</evidence>
<dbReference type="InterPro" id="IPR011009">
    <property type="entry name" value="Kinase-like_dom_sf"/>
</dbReference>
<evidence type="ECO:0000313" key="16">
    <source>
        <dbReference type="EMBL" id="MBB5790622.1"/>
    </source>
</evidence>
<comment type="catalytic activity">
    <reaction evidence="14">
        <text>D-maltose + ATP = alpha-maltose 1-phosphate + ADP + H(+)</text>
        <dbReference type="Rhea" id="RHEA:31915"/>
        <dbReference type="ChEBI" id="CHEBI:15378"/>
        <dbReference type="ChEBI" id="CHEBI:17306"/>
        <dbReference type="ChEBI" id="CHEBI:30616"/>
        <dbReference type="ChEBI" id="CHEBI:63576"/>
        <dbReference type="ChEBI" id="CHEBI:456216"/>
        <dbReference type="EC" id="2.7.1.175"/>
    </reaction>
</comment>
<evidence type="ECO:0000256" key="4">
    <source>
        <dbReference type="ARBA" id="ARBA00011962"/>
    </source>
</evidence>
<dbReference type="Gene3D" id="3.90.1200.10">
    <property type="match status" value="1"/>
</dbReference>
<dbReference type="AlphaFoldDB" id="A0A7W9GV41"/>
<dbReference type="GO" id="GO:0005978">
    <property type="term" value="P:glycogen biosynthetic process"/>
    <property type="evidence" value="ECO:0007669"/>
    <property type="project" value="UniProtKB-UniPathway"/>
</dbReference>
<organism evidence="16 17">
    <name type="scientific">Jiangella mangrovi</name>
    <dbReference type="NCBI Taxonomy" id="1524084"/>
    <lineage>
        <taxon>Bacteria</taxon>
        <taxon>Bacillati</taxon>
        <taxon>Actinomycetota</taxon>
        <taxon>Actinomycetes</taxon>
        <taxon>Jiangellales</taxon>
        <taxon>Jiangellaceae</taxon>
        <taxon>Jiangella</taxon>
    </lineage>
</organism>
<keyword evidence="10" id="KW-0067">ATP-binding</keyword>
<gene>
    <name evidence="16" type="ORF">HD601_005197</name>
</gene>
<proteinExistence type="inferred from homology"/>
<evidence type="ECO:0000256" key="8">
    <source>
        <dbReference type="ARBA" id="ARBA00022741"/>
    </source>
</evidence>
<evidence type="ECO:0000256" key="6">
    <source>
        <dbReference type="ARBA" id="ARBA00022600"/>
    </source>
</evidence>
<evidence type="ECO:0000256" key="14">
    <source>
        <dbReference type="ARBA" id="ARBA00049067"/>
    </source>
</evidence>
<keyword evidence="8" id="KW-0547">Nucleotide-binding</keyword>
<evidence type="ECO:0000256" key="12">
    <source>
        <dbReference type="ARBA" id="ARBA00023277"/>
    </source>
</evidence>
<dbReference type="Proteomes" id="UP000542813">
    <property type="component" value="Unassembled WGS sequence"/>
</dbReference>
<evidence type="ECO:0000256" key="7">
    <source>
        <dbReference type="ARBA" id="ARBA00022679"/>
    </source>
</evidence>
<evidence type="ECO:0000256" key="11">
    <source>
        <dbReference type="ARBA" id="ARBA00023056"/>
    </source>
</evidence>
<evidence type="ECO:0000256" key="10">
    <source>
        <dbReference type="ARBA" id="ARBA00022840"/>
    </source>
</evidence>
<keyword evidence="12" id="KW-0119">Carbohydrate metabolism</keyword>
<protein>
    <recommendedName>
        <fullName evidence="5">Maltokinase</fullName>
        <ecNumber evidence="4">2.7.1.175</ecNumber>
    </recommendedName>
    <alternativeName>
        <fullName evidence="13">Maltose-1-phosphate synthase</fullName>
    </alternativeName>
</protein>
<dbReference type="UniPathway" id="UPA00164"/>
<dbReference type="InterPro" id="IPR040999">
    <property type="entry name" value="Mak_N_cap"/>
</dbReference>
<comment type="pathway">
    <text evidence="1">Glycan biosynthesis; glycogen biosynthesis.</text>
</comment>
<evidence type="ECO:0000256" key="9">
    <source>
        <dbReference type="ARBA" id="ARBA00022777"/>
    </source>
</evidence>
<accession>A0A7W9GV41</accession>
<sequence length="471" mass="51455">MIGDQGLSEAVALLPEWLRHQHWFTGARTGTLDVRPVAATLLHDAEPRVWHLLAEVTHDDGADVYQVPLSIHAERSDRLDHVHLGRTAEGHVYDALHDKEATAALLAHFADDAPALDGLRFHVRPDVKVPFGDQSLVLPGDHHNTSLAYGDAALLKVFRRVFPGLNPDVELHEALSDAGCTLVAPLLGWIDGDWTGDDDGASPAGSPTGSLAMLRGYLTTASDGWALATASVRDLYAEGDLHADEVGGDFAAEAYRLGMATARVHETLAEVLPTGTMSPSDLQGLADAMTGRLERAVSLVPELEPFAAGLRAHYDVLRTRTEPVPVQRIHGSYHLGQVLRTVLGWKLVDFEGELMAPVAERRAMHSPLRDIAQMLRSFDYAALHLVVSDHPPEDPAHEQVLYRAQEWTERNSEAFCNGYASAAQLDPRGDLELLAAYETDTAVYEVVFEARRRPSWLPIPLAAVERLAQTS</sequence>
<evidence type="ECO:0000256" key="2">
    <source>
        <dbReference type="ARBA" id="ARBA00006219"/>
    </source>
</evidence>
<feature type="domain" description="Maltokinase N-terminal cap" evidence="15">
    <location>
        <begin position="17"/>
        <end position="98"/>
    </location>
</feature>
<name>A0A7W9GV41_9ACTN</name>
<keyword evidence="6" id="KW-0321">Glycogen metabolism</keyword>
<evidence type="ECO:0000256" key="3">
    <source>
        <dbReference type="ARBA" id="ARBA00011245"/>
    </source>
</evidence>
<dbReference type="EMBL" id="JACHMM010000001">
    <property type="protein sequence ID" value="MBB5790622.1"/>
    <property type="molecule type" value="Genomic_DNA"/>
</dbReference>
<comment type="subunit">
    <text evidence="3">Monomer.</text>
</comment>
<evidence type="ECO:0000256" key="5">
    <source>
        <dbReference type="ARBA" id="ARBA00013882"/>
    </source>
</evidence>